<dbReference type="InterPro" id="IPR046749">
    <property type="entry name" value="SHOCT_2"/>
</dbReference>
<dbReference type="Proteomes" id="UP000776629">
    <property type="component" value="Unassembled WGS sequence"/>
</dbReference>
<protein>
    <recommendedName>
        <fullName evidence="1">SHOCT-like domain-containing protein</fullName>
    </recommendedName>
</protein>
<name>A0ABS2EQN3_9LACO</name>
<organism evidence="2 3">
    <name type="scientific">Limosilactobacillus alvi</name>
    <dbReference type="NCBI Taxonomy" id="990412"/>
    <lineage>
        <taxon>Bacteria</taxon>
        <taxon>Bacillati</taxon>
        <taxon>Bacillota</taxon>
        <taxon>Bacilli</taxon>
        <taxon>Lactobacillales</taxon>
        <taxon>Lactobacillaceae</taxon>
        <taxon>Limosilactobacillus</taxon>
    </lineage>
</organism>
<evidence type="ECO:0000313" key="3">
    <source>
        <dbReference type="Proteomes" id="UP000776629"/>
    </source>
</evidence>
<proteinExistence type="predicted"/>
<dbReference type="EMBL" id="JACJJQ010000058">
    <property type="protein sequence ID" value="MBM6754829.1"/>
    <property type="molecule type" value="Genomic_DNA"/>
</dbReference>
<evidence type="ECO:0000259" key="1">
    <source>
        <dbReference type="Pfam" id="PF20612"/>
    </source>
</evidence>
<dbReference type="Pfam" id="PF20612">
    <property type="entry name" value="SHOCT_2"/>
    <property type="match status" value="1"/>
</dbReference>
<feature type="domain" description="SHOCT-like" evidence="1">
    <location>
        <begin position="4"/>
        <end position="53"/>
    </location>
</feature>
<sequence>MALTNQQIQNELLFQKAQEITKELLEQGLITSEIAQRIEQENRQTFPPLLGLLQL</sequence>
<keyword evidence="3" id="KW-1185">Reference proteome</keyword>
<reference evidence="2 3" key="1">
    <citation type="journal article" date="2021" name="Sci. Rep.">
        <title>The distribution of antibiotic resistance genes in chicken gut microbiota commensals.</title>
        <authorList>
            <person name="Juricova H."/>
            <person name="Matiasovicova J."/>
            <person name="Kubasova T."/>
            <person name="Cejkova D."/>
            <person name="Rychlik I."/>
        </authorList>
    </citation>
    <scope>NUCLEOTIDE SEQUENCE [LARGE SCALE GENOMIC DNA]</scope>
    <source>
        <strain evidence="2 3">An810</strain>
    </source>
</reference>
<dbReference type="RefSeq" id="WP_204777060.1">
    <property type="nucleotide sequence ID" value="NZ_JACJJQ010000058.1"/>
</dbReference>
<accession>A0ABS2EQN3</accession>
<comment type="caution">
    <text evidence="2">The sequence shown here is derived from an EMBL/GenBank/DDBJ whole genome shotgun (WGS) entry which is preliminary data.</text>
</comment>
<gene>
    <name evidence="2" type="ORF">H5993_08700</name>
</gene>
<evidence type="ECO:0000313" key="2">
    <source>
        <dbReference type="EMBL" id="MBM6754829.1"/>
    </source>
</evidence>